<evidence type="ECO:0000259" key="2">
    <source>
        <dbReference type="PROSITE" id="PS51898"/>
    </source>
</evidence>
<dbReference type="SUPFAM" id="SSF56349">
    <property type="entry name" value="DNA breaking-rejoining enzymes"/>
    <property type="match status" value="1"/>
</dbReference>
<dbReference type="Proteomes" id="UP001168107">
    <property type="component" value="Unassembled WGS sequence"/>
</dbReference>
<dbReference type="InterPro" id="IPR002104">
    <property type="entry name" value="Integrase_catalytic"/>
</dbReference>
<reference evidence="3" key="1">
    <citation type="submission" date="2024-05" db="EMBL/GenBank/DDBJ databases">
        <title>WGS of Aeromonas isolates.</title>
        <authorList>
            <person name="Lee H."/>
        </authorList>
    </citation>
    <scope>NUCLEOTIDE SEQUENCE</scope>
    <source>
        <strain evidence="3">SU58-3</strain>
    </source>
</reference>
<gene>
    <name evidence="3" type="primary">gmtY</name>
    <name evidence="3" type="ORF">OB935_18730</name>
</gene>
<accession>A0ABT7Q3F2</accession>
<proteinExistence type="predicted"/>
<organism evidence="3 4">
    <name type="scientific">Aeromonas bestiarum</name>
    <dbReference type="NCBI Taxonomy" id="105751"/>
    <lineage>
        <taxon>Bacteria</taxon>
        <taxon>Pseudomonadati</taxon>
        <taxon>Pseudomonadota</taxon>
        <taxon>Gammaproteobacteria</taxon>
        <taxon>Aeromonadales</taxon>
        <taxon>Aeromonadaceae</taxon>
        <taxon>Aeromonas</taxon>
    </lineage>
</organism>
<dbReference type="EMBL" id="JAOPLL010000014">
    <property type="protein sequence ID" value="MDM5073853.1"/>
    <property type="molecule type" value="Genomic_DNA"/>
</dbReference>
<evidence type="ECO:0000313" key="4">
    <source>
        <dbReference type="Proteomes" id="UP001168107"/>
    </source>
</evidence>
<keyword evidence="1" id="KW-0233">DNA recombination</keyword>
<dbReference type="NCBIfam" id="NF040693">
    <property type="entry name" value="recomb_GmtY"/>
    <property type="match status" value="1"/>
</dbReference>
<dbReference type="CDD" id="cd00397">
    <property type="entry name" value="DNA_BRE_C"/>
    <property type="match status" value="1"/>
</dbReference>
<evidence type="ECO:0000256" key="1">
    <source>
        <dbReference type="ARBA" id="ARBA00023172"/>
    </source>
</evidence>
<dbReference type="Gene3D" id="1.10.443.10">
    <property type="entry name" value="Intergrase catalytic core"/>
    <property type="match status" value="1"/>
</dbReference>
<dbReference type="InterPro" id="IPR011010">
    <property type="entry name" value="DNA_brk_join_enz"/>
</dbReference>
<protein>
    <submittedName>
        <fullName evidence="3">Gamma-mobile-trio recombinase GmtY</fullName>
    </submittedName>
</protein>
<name>A0ABT7Q3F2_9GAMM</name>
<dbReference type="PROSITE" id="PS51898">
    <property type="entry name" value="TYR_RECOMBINASE"/>
    <property type="match status" value="1"/>
</dbReference>
<sequence>MVTSVSIRATIIDDNTGIKTQLPIVLTEEGELSIVTEYLLKRRAEGASDSTLRRCVQSVCLLIDYLDANHACFSDPKRLFQSFVQRLYGGTIGSESGLDPSGLYWVPSSEATTDKLVLSLVKLSDWIANKLGVEPLNPLCNATSHEQRLNYAAWFRRNQNDYLGHIKDKSQEPVVKRARTLRQRHSRNSFHSNEDAPAFPEKEWPQFFKSGIGETKDPRVALRDKLVLLLMHGGGLRESEALTLWVTDVFENPEEPDSSIVRIHHEIDGTAPNDWKSRRGVCTRQAYLQEEFSRVPRINMVGTQHLGWKSRIFDNSDDRYIQVQWFPTVYGKLFMMLWRDYLKYRASIPCEHPYAFISFHTKTLGTPYTLNAFNCNYRAGLGRIGLAPNKTHGLSPHGHRHNYGRRLKQAKLGPLMIKRCMHHSSLDSQLIYTQESQRAISLALNEASQQLENTESSEQPLSWKSLLQYGFEDIDPQGYFSGKSPLLRSR</sequence>
<dbReference type="RefSeq" id="WP_290019530.1">
    <property type="nucleotide sequence ID" value="NZ_JAOPLL010000014.1"/>
</dbReference>
<dbReference type="InterPro" id="IPR013762">
    <property type="entry name" value="Integrase-like_cat_sf"/>
</dbReference>
<comment type="caution">
    <text evidence="3">The sequence shown here is derived from an EMBL/GenBank/DDBJ whole genome shotgun (WGS) entry which is preliminary data.</text>
</comment>
<feature type="domain" description="Tyr recombinase" evidence="2">
    <location>
        <begin position="194"/>
        <end position="447"/>
    </location>
</feature>
<evidence type="ECO:0000313" key="3">
    <source>
        <dbReference type="EMBL" id="MDM5073853.1"/>
    </source>
</evidence>
<keyword evidence="4" id="KW-1185">Reference proteome</keyword>